<comment type="similarity">
    <text evidence="2">Belongs to the CPA3 antiporters (TC 2.A.63) subunit F family.</text>
</comment>
<keyword evidence="6 8" id="KW-1133">Transmembrane helix</keyword>
<proteinExistence type="inferred from homology"/>
<evidence type="ECO:0000256" key="6">
    <source>
        <dbReference type="ARBA" id="ARBA00022989"/>
    </source>
</evidence>
<dbReference type="PANTHER" id="PTHR34702:SF1">
    <property type="entry name" value="NA(+)_H(+) ANTIPORTER SUBUNIT F"/>
    <property type="match status" value="1"/>
</dbReference>
<name>A0A4R4N6G3_9ACTN</name>
<organism evidence="9 10">
    <name type="scientific">Actinomadura bangladeshensis</name>
    <dbReference type="NCBI Taxonomy" id="453573"/>
    <lineage>
        <taxon>Bacteria</taxon>
        <taxon>Bacillati</taxon>
        <taxon>Actinomycetota</taxon>
        <taxon>Actinomycetes</taxon>
        <taxon>Streptosporangiales</taxon>
        <taxon>Thermomonosporaceae</taxon>
        <taxon>Actinomadura</taxon>
    </lineage>
</organism>
<evidence type="ECO:0000256" key="3">
    <source>
        <dbReference type="ARBA" id="ARBA00022448"/>
    </source>
</evidence>
<feature type="transmembrane region" description="Helical" evidence="8">
    <location>
        <begin position="60"/>
        <end position="83"/>
    </location>
</feature>
<dbReference type="EMBL" id="SMJW01000341">
    <property type="protein sequence ID" value="TDC04408.1"/>
    <property type="molecule type" value="Genomic_DNA"/>
</dbReference>
<dbReference type="GO" id="GO:0005886">
    <property type="term" value="C:plasma membrane"/>
    <property type="evidence" value="ECO:0007669"/>
    <property type="project" value="UniProtKB-SubCell"/>
</dbReference>
<dbReference type="AlphaFoldDB" id="A0A4R4N6G3"/>
<protein>
    <submittedName>
        <fullName evidence="9">Sodium:proton antiporter</fullName>
    </submittedName>
</protein>
<reference evidence="9 10" key="1">
    <citation type="submission" date="2019-03" db="EMBL/GenBank/DDBJ databases">
        <title>Draft genome sequences of novel Actinobacteria.</title>
        <authorList>
            <person name="Sahin N."/>
            <person name="Ay H."/>
            <person name="Saygin H."/>
        </authorList>
    </citation>
    <scope>NUCLEOTIDE SEQUENCE [LARGE SCALE GENOMIC DNA]</scope>
    <source>
        <strain evidence="9 10">DSM 45347</strain>
    </source>
</reference>
<feature type="transmembrane region" description="Helical" evidence="8">
    <location>
        <begin position="36"/>
        <end position="54"/>
    </location>
</feature>
<evidence type="ECO:0000256" key="5">
    <source>
        <dbReference type="ARBA" id="ARBA00022692"/>
    </source>
</evidence>
<keyword evidence="4" id="KW-1003">Cell membrane</keyword>
<comment type="caution">
    <text evidence="9">The sequence shown here is derived from an EMBL/GenBank/DDBJ whole genome shotgun (WGS) entry which is preliminary data.</text>
</comment>
<evidence type="ECO:0000256" key="8">
    <source>
        <dbReference type="SAM" id="Phobius"/>
    </source>
</evidence>
<evidence type="ECO:0000313" key="9">
    <source>
        <dbReference type="EMBL" id="TDC04408.1"/>
    </source>
</evidence>
<dbReference type="Pfam" id="PF04066">
    <property type="entry name" value="MrpF_PhaF"/>
    <property type="match status" value="1"/>
</dbReference>
<sequence>MSIVYYAAMALLGAAFLMTAARLVRGPSTFDRVMAGDILAVLLVSGIAVHAAVHKETANASILVAVALMGFVGSVSAAHLAAARAERREREGRA</sequence>
<dbReference type="InterPro" id="IPR007208">
    <property type="entry name" value="MrpF/PhaF-like"/>
</dbReference>
<gene>
    <name evidence="9" type="ORF">E1284_36880</name>
</gene>
<evidence type="ECO:0000256" key="7">
    <source>
        <dbReference type="ARBA" id="ARBA00023136"/>
    </source>
</evidence>
<keyword evidence="7 8" id="KW-0472">Membrane</keyword>
<evidence type="ECO:0000313" key="10">
    <source>
        <dbReference type="Proteomes" id="UP000295431"/>
    </source>
</evidence>
<accession>A0A4R4N6G3</accession>
<dbReference type="PANTHER" id="PTHR34702">
    <property type="entry name" value="NA(+)/H(+) ANTIPORTER SUBUNIT F1"/>
    <property type="match status" value="1"/>
</dbReference>
<evidence type="ECO:0000256" key="2">
    <source>
        <dbReference type="ARBA" id="ARBA00009212"/>
    </source>
</evidence>
<keyword evidence="3" id="KW-0813">Transport</keyword>
<keyword evidence="5 8" id="KW-0812">Transmembrane</keyword>
<dbReference type="OrthoDB" id="3733837at2"/>
<dbReference type="Proteomes" id="UP000295431">
    <property type="component" value="Unassembled WGS sequence"/>
</dbReference>
<comment type="subcellular location">
    <subcellularLocation>
        <location evidence="1">Cell membrane</location>
        <topology evidence="1">Multi-pass membrane protein</topology>
    </subcellularLocation>
</comment>
<dbReference type="RefSeq" id="WP_131944785.1">
    <property type="nucleotide sequence ID" value="NZ_BAAAMX010000044.1"/>
</dbReference>
<dbReference type="GO" id="GO:0015385">
    <property type="term" value="F:sodium:proton antiporter activity"/>
    <property type="evidence" value="ECO:0007669"/>
    <property type="project" value="TreeGrafter"/>
</dbReference>
<keyword evidence="10" id="KW-1185">Reference proteome</keyword>
<feature type="transmembrane region" description="Helical" evidence="8">
    <location>
        <begin position="6"/>
        <end position="24"/>
    </location>
</feature>
<evidence type="ECO:0000256" key="1">
    <source>
        <dbReference type="ARBA" id="ARBA00004651"/>
    </source>
</evidence>
<evidence type="ECO:0000256" key="4">
    <source>
        <dbReference type="ARBA" id="ARBA00022475"/>
    </source>
</evidence>